<dbReference type="Gramene" id="Pp3c8_14440V3.3">
    <property type="protein sequence ID" value="Pp3c8_14440V3.3"/>
    <property type="gene ID" value="Pp3c8_14440"/>
</dbReference>
<dbReference type="SMART" id="SM00248">
    <property type="entry name" value="ANK"/>
    <property type="match status" value="10"/>
</dbReference>
<feature type="repeat" description="ANK" evidence="3">
    <location>
        <begin position="342"/>
        <end position="374"/>
    </location>
</feature>
<gene>
    <name evidence="7" type="primary">LOC112285914</name>
    <name evidence="6" type="ORF">PHYPA_011533</name>
</gene>
<protein>
    <submittedName>
        <fullName evidence="6 7">Uncharacterized protein</fullName>
    </submittedName>
</protein>
<feature type="repeat" description="ANK" evidence="3">
    <location>
        <begin position="375"/>
        <end position="407"/>
    </location>
</feature>
<dbReference type="SUPFAM" id="SSF48403">
    <property type="entry name" value="Ankyrin repeat"/>
    <property type="match status" value="2"/>
</dbReference>
<evidence type="ECO:0000256" key="5">
    <source>
        <dbReference type="SAM" id="MobiDB-lite"/>
    </source>
</evidence>
<evidence type="ECO:0000256" key="3">
    <source>
        <dbReference type="PROSITE-ProRule" id="PRU00023"/>
    </source>
</evidence>
<keyword evidence="8" id="KW-1185">Reference proteome</keyword>
<dbReference type="Gramene" id="Pp3c8_14440V3.2">
    <property type="protein sequence ID" value="Pp3c8_14440V3.2"/>
    <property type="gene ID" value="Pp3c8_14440"/>
</dbReference>
<evidence type="ECO:0000256" key="2">
    <source>
        <dbReference type="ARBA" id="ARBA00023043"/>
    </source>
</evidence>
<dbReference type="Gramene" id="Pp3c8_14440V3.1">
    <property type="protein sequence ID" value="Pp3c8_14440V3.1"/>
    <property type="gene ID" value="Pp3c8_14440"/>
</dbReference>
<dbReference type="PROSITE" id="PS50088">
    <property type="entry name" value="ANK_REPEAT"/>
    <property type="match status" value="8"/>
</dbReference>
<dbReference type="AlphaFoldDB" id="A0A2K1K791"/>
<dbReference type="PRINTS" id="PR01415">
    <property type="entry name" value="ANKYRIN"/>
</dbReference>
<feature type="repeat" description="ANK" evidence="3">
    <location>
        <begin position="593"/>
        <end position="625"/>
    </location>
</feature>
<dbReference type="InterPro" id="IPR002110">
    <property type="entry name" value="Ankyrin_rpt"/>
</dbReference>
<dbReference type="PaxDb" id="3218-PP1S184_48V6.1"/>
<keyword evidence="4" id="KW-0175">Coiled coil</keyword>
<feature type="repeat" description="ANK" evidence="3">
    <location>
        <begin position="527"/>
        <end position="559"/>
    </location>
</feature>
<dbReference type="RefSeq" id="XP_024383062.1">
    <property type="nucleotide sequence ID" value="XM_024527294.2"/>
</dbReference>
<dbReference type="EMBL" id="ABEU02000008">
    <property type="protein sequence ID" value="PNR49637.1"/>
    <property type="molecule type" value="Genomic_DNA"/>
</dbReference>
<dbReference type="PROSITE" id="PS50297">
    <property type="entry name" value="ANK_REP_REGION"/>
    <property type="match status" value="7"/>
</dbReference>
<dbReference type="InterPro" id="IPR036770">
    <property type="entry name" value="Ankyrin_rpt-contain_sf"/>
</dbReference>
<reference evidence="6 8" key="2">
    <citation type="journal article" date="2018" name="Plant J.">
        <title>The Physcomitrella patens chromosome-scale assembly reveals moss genome structure and evolution.</title>
        <authorList>
            <person name="Lang D."/>
            <person name="Ullrich K.K."/>
            <person name="Murat F."/>
            <person name="Fuchs J."/>
            <person name="Jenkins J."/>
            <person name="Haas F.B."/>
            <person name="Piednoel M."/>
            <person name="Gundlach H."/>
            <person name="Van Bel M."/>
            <person name="Meyberg R."/>
            <person name="Vives C."/>
            <person name="Morata J."/>
            <person name="Symeonidi A."/>
            <person name="Hiss M."/>
            <person name="Muchero W."/>
            <person name="Kamisugi Y."/>
            <person name="Saleh O."/>
            <person name="Blanc G."/>
            <person name="Decker E.L."/>
            <person name="van Gessel N."/>
            <person name="Grimwood J."/>
            <person name="Hayes R.D."/>
            <person name="Graham S.W."/>
            <person name="Gunter L.E."/>
            <person name="McDaniel S.F."/>
            <person name="Hoernstein S.N.W."/>
            <person name="Larsson A."/>
            <person name="Li F.W."/>
            <person name="Perroud P.F."/>
            <person name="Phillips J."/>
            <person name="Ranjan P."/>
            <person name="Rokshar D.S."/>
            <person name="Rothfels C.J."/>
            <person name="Schneider L."/>
            <person name="Shu S."/>
            <person name="Stevenson D.W."/>
            <person name="Thummler F."/>
            <person name="Tillich M."/>
            <person name="Villarreal Aguilar J.C."/>
            <person name="Widiez T."/>
            <person name="Wong G.K."/>
            <person name="Wymore A."/>
            <person name="Zhang Y."/>
            <person name="Zimmer A.D."/>
            <person name="Quatrano R.S."/>
            <person name="Mayer K.F.X."/>
            <person name="Goodstein D."/>
            <person name="Casacuberta J.M."/>
            <person name="Vandepoele K."/>
            <person name="Reski R."/>
            <person name="Cuming A.C."/>
            <person name="Tuskan G.A."/>
            <person name="Maumus F."/>
            <person name="Salse J."/>
            <person name="Schmutz J."/>
            <person name="Rensing S.A."/>
        </authorList>
    </citation>
    <scope>NUCLEOTIDE SEQUENCE [LARGE SCALE GENOMIC DNA]</scope>
    <source>
        <strain evidence="7 8">cv. Gransden 2004</strain>
    </source>
</reference>
<feature type="repeat" description="ANK" evidence="3">
    <location>
        <begin position="307"/>
        <end position="341"/>
    </location>
</feature>
<dbReference type="OrthoDB" id="1577640at2759"/>
<feature type="region of interest" description="Disordered" evidence="5">
    <location>
        <begin position="225"/>
        <end position="246"/>
    </location>
</feature>
<name>A0A2K1K791_PHYPA</name>
<dbReference type="PANTHER" id="PTHR24171">
    <property type="entry name" value="ANKYRIN REPEAT DOMAIN-CONTAINING PROTEIN 39-RELATED"/>
    <property type="match status" value="1"/>
</dbReference>
<dbReference type="EnsemblPlants" id="Pp3c8_14440V3.3">
    <property type="protein sequence ID" value="Pp3c8_14440V3.3"/>
    <property type="gene ID" value="Pp3c8_14440"/>
</dbReference>
<evidence type="ECO:0000313" key="8">
    <source>
        <dbReference type="Proteomes" id="UP000006727"/>
    </source>
</evidence>
<feature type="repeat" description="ANK" evidence="3">
    <location>
        <begin position="494"/>
        <end position="526"/>
    </location>
</feature>
<dbReference type="Pfam" id="PF12796">
    <property type="entry name" value="Ank_2"/>
    <property type="match status" value="2"/>
</dbReference>
<organism evidence="6">
    <name type="scientific">Physcomitrium patens</name>
    <name type="common">Spreading-leaved earth moss</name>
    <name type="synonym">Physcomitrella patens</name>
    <dbReference type="NCBI Taxonomy" id="3218"/>
    <lineage>
        <taxon>Eukaryota</taxon>
        <taxon>Viridiplantae</taxon>
        <taxon>Streptophyta</taxon>
        <taxon>Embryophyta</taxon>
        <taxon>Bryophyta</taxon>
        <taxon>Bryophytina</taxon>
        <taxon>Bryopsida</taxon>
        <taxon>Funariidae</taxon>
        <taxon>Funariales</taxon>
        <taxon>Funariaceae</taxon>
        <taxon>Physcomitrium</taxon>
    </lineage>
</organism>
<evidence type="ECO:0000313" key="7">
    <source>
        <dbReference type="EnsemblPlants" id="Pp3c8_14440V3.1"/>
    </source>
</evidence>
<evidence type="ECO:0000256" key="4">
    <source>
        <dbReference type="SAM" id="Coils"/>
    </source>
</evidence>
<dbReference type="STRING" id="3218.A0A2K1K791"/>
<sequence length="664" mass="73581">MAMTAAPAFHTARPASSFTIASTSTAVSVSFPQFLSGVSVARARHLSAATRVATSSSNAGVPGFEDDVYGMFTLDEDVFEKPSPASTLSEVDPITNDDGANSLGLVPQEWRSVKEELAKTKKQKKRELLDSLERKAKEREQRERMLLRKQIAGREEYNEKFFPRTFPESVTTEVSDDEDGYLFPNSEFNEVTDAVPVKRATPKNPRLVLGNATFEDMARMLSAGKFDEREPPAEASKKSNDVENMEVSGSKLLTTEEKAMLKINEVDFTKVTSRKWDPLHTFAISGQINQLDLLLRRGSSINTQDMDGWTALHWAAICSGSRDAIFRYILKSAAHTTVTDKDGATVLHFAARNANSFAIKAMLRHDADINACDSEGWTPLHVAVQSGRTDIVNLLIARGADTTIQNRDGNTPLDLALSFGHEFRFYEVFKLLKNGTKGTAFKLSINGPVELPRLAEPSLEGISVENQEAFKLMNEEERRRFNSNILDFSVITSKKWHPLHTFAASGQINHVDLLLRRGVDVNTRDTNGFTELHWAIICGRDRIIRYLLKSGADVKAIDKDGASVLHYATRSGNIFAVKAVLRQNASINACDSEGWTPLHIAVQSGRLDIIKLLLTRGADTSIQNKAGNTPLDIALSFGKGFLYYHVVKLIKKACRDEQRISDLS</sequence>
<feature type="repeat" description="ANK" evidence="3">
    <location>
        <begin position="274"/>
        <end position="306"/>
    </location>
</feature>
<dbReference type="EnsemblPlants" id="Pp3c8_14440V3.1">
    <property type="protein sequence ID" value="Pp3c8_14440V3.1"/>
    <property type="gene ID" value="Pp3c8_14440"/>
</dbReference>
<dbReference type="PANTHER" id="PTHR24171:SF9">
    <property type="entry name" value="ANKYRIN REPEAT DOMAIN-CONTAINING PROTEIN 39"/>
    <property type="match status" value="1"/>
</dbReference>
<feature type="compositionally biased region" description="Basic and acidic residues" evidence="5">
    <location>
        <begin position="225"/>
        <end position="241"/>
    </location>
</feature>
<dbReference type="Gene3D" id="1.25.40.20">
    <property type="entry name" value="Ankyrin repeat-containing domain"/>
    <property type="match status" value="4"/>
</dbReference>
<accession>A0A2K1K791</accession>
<keyword evidence="1" id="KW-0677">Repeat</keyword>
<dbReference type="Pfam" id="PF00023">
    <property type="entry name" value="Ank"/>
    <property type="match status" value="1"/>
</dbReference>
<feature type="repeat" description="ANK" evidence="3">
    <location>
        <begin position="560"/>
        <end position="592"/>
    </location>
</feature>
<evidence type="ECO:0000313" key="6">
    <source>
        <dbReference type="EMBL" id="PNR49637.1"/>
    </source>
</evidence>
<keyword evidence="2 3" id="KW-0040">ANK repeat</keyword>
<dbReference type="GeneID" id="112285914"/>
<reference evidence="6 8" key="1">
    <citation type="journal article" date="2008" name="Science">
        <title>The Physcomitrella genome reveals evolutionary insights into the conquest of land by plants.</title>
        <authorList>
            <person name="Rensing S."/>
            <person name="Lang D."/>
            <person name="Zimmer A."/>
            <person name="Terry A."/>
            <person name="Salamov A."/>
            <person name="Shapiro H."/>
            <person name="Nishiyama T."/>
            <person name="Perroud P.-F."/>
            <person name="Lindquist E."/>
            <person name="Kamisugi Y."/>
            <person name="Tanahashi T."/>
            <person name="Sakakibara K."/>
            <person name="Fujita T."/>
            <person name="Oishi K."/>
            <person name="Shin-I T."/>
            <person name="Kuroki Y."/>
            <person name="Toyoda A."/>
            <person name="Suzuki Y."/>
            <person name="Hashimoto A."/>
            <person name="Yamaguchi K."/>
            <person name="Sugano A."/>
            <person name="Kohara Y."/>
            <person name="Fujiyama A."/>
            <person name="Anterola A."/>
            <person name="Aoki S."/>
            <person name="Ashton N."/>
            <person name="Barbazuk W.B."/>
            <person name="Barker E."/>
            <person name="Bennetzen J."/>
            <person name="Bezanilla M."/>
            <person name="Blankenship R."/>
            <person name="Cho S.H."/>
            <person name="Dutcher S."/>
            <person name="Estelle M."/>
            <person name="Fawcett J.A."/>
            <person name="Gundlach H."/>
            <person name="Hanada K."/>
            <person name="Heyl A."/>
            <person name="Hicks K.A."/>
            <person name="Hugh J."/>
            <person name="Lohr M."/>
            <person name="Mayer K."/>
            <person name="Melkozernov A."/>
            <person name="Murata T."/>
            <person name="Nelson D."/>
            <person name="Pils B."/>
            <person name="Prigge M."/>
            <person name="Reiss B."/>
            <person name="Renner T."/>
            <person name="Rombauts S."/>
            <person name="Rushton P."/>
            <person name="Sanderfoot A."/>
            <person name="Schween G."/>
            <person name="Shiu S.-H."/>
            <person name="Stueber K."/>
            <person name="Theodoulou F.L."/>
            <person name="Tu H."/>
            <person name="Van de Peer Y."/>
            <person name="Verrier P.J."/>
            <person name="Waters E."/>
            <person name="Wood A."/>
            <person name="Yang L."/>
            <person name="Cove D."/>
            <person name="Cuming A."/>
            <person name="Hasebe M."/>
            <person name="Lucas S."/>
            <person name="Mishler D.B."/>
            <person name="Reski R."/>
            <person name="Grigoriev I."/>
            <person name="Quatrano R.S."/>
            <person name="Boore J.L."/>
        </authorList>
    </citation>
    <scope>NUCLEOTIDE SEQUENCE [LARGE SCALE GENOMIC DNA]</scope>
    <source>
        <strain evidence="7 8">cv. Gransden 2004</strain>
    </source>
</reference>
<feature type="coiled-coil region" evidence="4">
    <location>
        <begin position="114"/>
        <end position="149"/>
    </location>
</feature>
<proteinExistence type="predicted"/>
<dbReference type="Proteomes" id="UP000006727">
    <property type="component" value="Chromosome 8"/>
</dbReference>
<dbReference type="EnsemblPlants" id="Pp3c8_14440V3.2">
    <property type="protein sequence ID" value="Pp3c8_14440V3.2"/>
    <property type="gene ID" value="Pp3c8_14440"/>
</dbReference>
<reference evidence="7" key="3">
    <citation type="submission" date="2020-12" db="UniProtKB">
        <authorList>
            <consortium name="EnsemblPlants"/>
        </authorList>
    </citation>
    <scope>IDENTIFICATION</scope>
</reference>
<evidence type="ECO:0000256" key="1">
    <source>
        <dbReference type="ARBA" id="ARBA00022737"/>
    </source>
</evidence>